<reference evidence="1 2" key="1">
    <citation type="submission" date="2016-10" db="EMBL/GenBank/DDBJ databases">
        <authorList>
            <person name="de Groot N.N."/>
        </authorList>
    </citation>
    <scope>NUCLEOTIDE SEQUENCE [LARGE SCALE GENOMIC DNA]</scope>
    <source>
        <strain evidence="1 2">DSM 43941</strain>
    </source>
</reference>
<dbReference type="AlphaFoldDB" id="A0A1H2CSL2"/>
<keyword evidence="2" id="KW-1185">Reference proteome</keyword>
<dbReference type="OrthoDB" id="5170563at2"/>
<name>A0A1H2CSL2_9ACTN</name>
<organism evidence="1 2">
    <name type="scientific">Actinoplanes derwentensis</name>
    <dbReference type="NCBI Taxonomy" id="113562"/>
    <lineage>
        <taxon>Bacteria</taxon>
        <taxon>Bacillati</taxon>
        <taxon>Actinomycetota</taxon>
        <taxon>Actinomycetes</taxon>
        <taxon>Micromonosporales</taxon>
        <taxon>Micromonosporaceae</taxon>
        <taxon>Actinoplanes</taxon>
    </lineage>
</organism>
<evidence type="ECO:0000313" key="2">
    <source>
        <dbReference type="Proteomes" id="UP000198688"/>
    </source>
</evidence>
<gene>
    <name evidence="1" type="ORF">SAMN04489716_6634</name>
</gene>
<protein>
    <submittedName>
        <fullName evidence="1">Uncharacterized protein</fullName>
    </submittedName>
</protein>
<evidence type="ECO:0000313" key="1">
    <source>
        <dbReference type="EMBL" id="SDT73329.1"/>
    </source>
</evidence>
<sequence length="400" mass="42679">MPAPRTAYDAVLHAARDVTKLGCALDAEMLGTALLGSVYSVAEEDRAEAVRDFVGRFLTTTTDPDSAAAATIREVFATLVPDAEGAALVGHDTQAPSWVTQLGRVRPTGCWAYGDIYGDQTSYLVTFAYDDTTAGGPEHAVVALVDHNIGITKDVFVATSAGTLLTQVRQICASDELTWFRSEDPGRLRDEVGRHLLVTDELGDLPADGSLSTDRALATARLALLPAVTTPPLAEPAGPTGGDLLRDFLTSPEATRFELPTGPATSPDVASMDFCMSLVFDHAASLPGADPLRWSPAVAGLFLLDWVHRRAVLDLDDAAMMPRVARAWSAYTSRRRALPAAAVEEVETAMEELVPEFARLYTTGERRSPATAAVAQLISEGVDPNDSAAIDAWLEANRED</sequence>
<accession>A0A1H2CSL2</accession>
<dbReference type="Proteomes" id="UP000198688">
    <property type="component" value="Chromosome I"/>
</dbReference>
<dbReference type="STRING" id="113562.SAMN04489716_6634"/>
<dbReference type="EMBL" id="LT629758">
    <property type="protein sequence ID" value="SDT73329.1"/>
    <property type="molecule type" value="Genomic_DNA"/>
</dbReference>
<dbReference type="RefSeq" id="WP_092550020.1">
    <property type="nucleotide sequence ID" value="NZ_BOMJ01000023.1"/>
</dbReference>
<proteinExistence type="predicted"/>